<reference evidence="2 3" key="1">
    <citation type="submission" date="2018-04" db="EMBL/GenBank/DDBJ databases">
        <title>Sphingobacterium sp. M46 Genome.</title>
        <authorList>
            <person name="Cheng J."/>
            <person name="Li Y."/>
        </authorList>
    </citation>
    <scope>NUCLEOTIDE SEQUENCE [LARGE SCALE GENOMIC DNA]</scope>
    <source>
        <strain evidence="2 3">M46</strain>
    </source>
</reference>
<keyword evidence="1" id="KW-0812">Transmembrane</keyword>
<organism evidence="2 3">
    <name type="scientific">Sphingobacterium athyrii</name>
    <dbReference type="NCBI Taxonomy" id="2152717"/>
    <lineage>
        <taxon>Bacteria</taxon>
        <taxon>Pseudomonadati</taxon>
        <taxon>Bacteroidota</taxon>
        <taxon>Sphingobacteriia</taxon>
        <taxon>Sphingobacteriales</taxon>
        <taxon>Sphingobacteriaceae</taxon>
        <taxon>Sphingobacterium</taxon>
    </lineage>
</organism>
<dbReference type="OrthoDB" id="1450466at2"/>
<keyword evidence="1" id="KW-0472">Membrane</keyword>
<dbReference type="Proteomes" id="UP000250831">
    <property type="component" value="Unassembled WGS sequence"/>
</dbReference>
<name>A0A363NSY8_9SPHI</name>
<evidence type="ECO:0000313" key="3">
    <source>
        <dbReference type="Proteomes" id="UP000250831"/>
    </source>
</evidence>
<accession>A0A363NSY8</accession>
<dbReference type="AlphaFoldDB" id="A0A363NSY8"/>
<dbReference type="EMBL" id="QCXX01000003">
    <property type="protein sequence ID" value="PUV23926.1"/>
    <property type="molecule type" value="Genomic_DNA"/>
</dbReference>
<proteinExistence type="predicted"/>
<evidence type="ECO:0000313" key="2">
    <source>
        <dbReference type="EMBL" id="PUV23926.1"/>
    </source>
</evidence>
<feature type="transmembrane region" description="Helical" evidence="1">
    <location>
        <begin position="33"/>
        <end position="53"/>
    </location>
</feature>
<feature type="transmembrane region" description="Helical" evidence="1">
    <location>
        <begin position="88"/>
        <end position="109"/>
    </location>
</feature>
<keyword evidence="3" id="KW-1185">Reference proteome</keyword>
<dbReference type="RefSeq" id="WP_108633855.1">
    <property type="nucleotide sequence ID" value="NZ_QCXX01000003.1"/>
</dbReference>
<comment type="caution">
    <text evidence="2">The sequence shown here is derived from an EMBL/GenBank/DDBJ whole genome shotgun (WGS) entry which is preliminary data.</text>
</comment>
<keyword evidence="1" id="KW-1133">Transmembrane helix</keyword>
<gene>
    <name evidence="2" type="ORF">DCO56_11100</name>
</gene>
<evidence type="ECO:0000256" key="1">
    <source>
        <dbReference type="SAM" id="Phobius"/>
    </source>
</evidence>
<protein>
    <submittedName>
        <fullName evidence="2">Uncharacterized protein</fullName>
    </submittedName>
</protein>
<sequence>MNTINDFQTLAHIPFLYLFVKNYCKITSAKKQLLSLLTIIACGLIGCVMRAIYLKYENAQIRDLLRRAELAVDGDIPGVGFQDMHLEFYLLAGLLAGSLFCMIVFRISLNRQNGEPNVKY</sequence>